<evidence type="ECO:0000256" key="5">
    <source>
        <dbReference type="ARBA" id="ARBA00022917"/>
    </source>
</evidence>
<keyword evidence="2 8" id="KW-0436">Ligase</keyword>
<keyword evidence="5 8" id="KW-0648">Protein biosynthesis</keyword>
<dbReference type="Gene3D" id="3.10.290.10">
    <property type="entry name" value="RNA-binding S4 domain"/>
    <property type="match status" value="1"/>
</dbReference>
<feature type="region of interest" description="Disordered" evidence="9">
    <location>
        <begin position="505"/>
        <end position="537"/>
    </location>
</feature>
<dbReference type="GO" id="GO:0005524">
    <property type="term" value="F:ATP binding"/>
    <property type="evidence" value="ECO:0007669"/>
    <property type="project" value="UniProtKB-KW"/>
</dbReference>
<comment type="catalytic activity">
    <reaction evidence="7 8">
        <text>tRNA(Tyr) + L-tyrosine + ATP = L-tyrosyl-tRNA(Tyr) + AMP + diphosphate + H(+)</text>
        <dbReference type="Rhea" id="RHEA:10220"/>
        <dbReference type="Rhea" id="RHEA-COMP:9706"/>
        <dbReference type="Rhea" id="RHEA-COMP:9707"/>
        <dbReference type="ChEBI" id="CHEBI:15378"/>
        <dbReference type="ChEBI" id="CHEBI:30616"/>
        <dbReference type="ChEBI" id="CHEBI:33019"/>
        <dbReference type="ChEBI" id="CHEBI:58315"/>
        <dbReference type="ChEBI" id="CHEBI:78442"/>
        <dbReference type="ChEBI" id="CHEBI:78536"/>
        <dbReference type="ChEBI" id="CHEBI:456215"/>
        <dbReference type="EC" id="6.1.1.1"/>
    </reaction>
</comment>
<dbReference type="SUPFAM" id="SSF52374">
    <property type="entry name" value="Nucleotidylyl transferase"/>
    <property type="match status" value="1"/>
</dbReference>
<evidence type="ECO:0000256" key="1">
    <source>
        <dbReference type="ARBA" id="ARBA00005594"/>
    </source>
</evidence>
<evidence type="ECO:0000259" key="10">
    <source>
        <dbReference type="Pfam" id="PF16714"/>
    </source>
</evidence>
<dbReference type="CDD" id="cd00805">
    <property type="entry name" value="TyrRS_core"/>
    <property type="match status" value="1"/>
</dbReference>
<dbReference type="EMBL" id="CAJPDS010000004">
    <property type="protein sequence ID" value="CAF9906111.1"/>
    <property type="molecule type" value="Genomic_DNA"/>
</dbReference>
<comment type="similarity">
    <text evidence="1 8">Belongs to the class-I aminoacyl-tRNA synthetase family.</text>
</comment>
<evidence type="ECO:0000256" key="9">
    <source>
        <dbReference type="SAM" id="MobiDB-lite"/>
    </source>
</evidence>
<evidence type="ECO:0000313" key="12">
    <source>
        <dbReference type="Proteomes" id="UP000664521"/>
    </source>
</evidence>
<protein>
    <recommendedName>
        <fullName evidence="8">Tyrosine--tRNA ligase</fullName>
        <ecNumber evidence="8">6.1.1.1</ecNumber>
    </recommendedName>
    <alternativeName>
        <fullName evidence="8">Tyrosyl-tRNA synthetase</fullName>
    </alternativeName>
</protein>
<dbReference type="InterPro" id="IPR036986">
    <property type="entry name" value="S4_RNA-bd_sf"/>
</dbReference>
<dbReference type="GO" id="GO:0004831">
    <property type="term" value="F:tyrosine-tRNA ligase activity"/>
    <property type="evidence" value="ECO:0007669"/>
    <property type="project" value="UniProtKB-EC"/>
</dbReference>
<feature type="compositionally biased region" description="Low complexity" evidence="9">
    <location>
        <begin position="361"/>
        <end position="384"/>
    </location>
</feature>
<accession>A0A8H3ENI9</accession>
<evidence type="ECO:0000256" key="6">
    <source>
        <dbReference type="ARBA" id="ARBA00023146"/>
    </source>
</evidence>
<dbReference type="PANTHER" id="PTHR11766">
    <property type="entry name" value="TYROSYL-TRNA SYNTHETASE"/>
    <property type="match status" value="1"/>
</dbReference>
<gene>
    <name evidence="11" type="primary">YARS2</name>
    <name evidence="11" type="ORF">HETSPECPRED_006060</name>
</gene>
<feature type="compositionally biased region" description="Basic and acidic residues" evidence="9">
    <location>
        <begin position="515"/>
        <end position="528"/>
    </location>
</feature>
<dbReference type="GO" id="GO:0006437">
    <property type="term" value="P:tyrosyl-tRNA aminoacylation"/>
    <property type="evidence" value="ECO:0007669"/>
    <property type="project" value="InterPro"/>
</dbReference>
<dbReference type="PANTHER" id="PTHR11766:SF0">
    <property type="entry name" value="TYROSINE--TRNA LIGASE, MITOCHONDRIAL"/>
    <property type="match status" value="1"/>
</dbReference>
<dbReference type="FunFam" id="1.10.240.10:FF:000001">
    <property type="entry name" value="Tyrosine--tRNA ligase"/>
    <property type="match status" value="1"/>
</dbReference>
<evidence type="ECO:0000256" key="3">
    <source>
        <dbReference type="ARBA" id="ARBA00022741"/>
    </source>
</evidence>
<dbReference type="PRINTS" id="PR01040">
    <property type="entry name" value="TRNASYNTHTYR"/>
</dbReference>
<keyword evidence="6 8" id="KW-0030">Aminoacyl-tRNA synthetase</keyword>
<evidence type="ECO:0000313" key="11">
    <source>
        <dbReference type="EMBL" id="CAF9906111.1"/>
    </source>
</evidence>
<feature type="region of interest" description="Disordered" evidence="9">
    <location>
        <begin position="342"/>
        <end position="385"/>
    </location>
</feature>
<dbReference type="Pfam" id="PF16714">
    <property type="entry name" value="TyrRSs_C"/>
    <property type="match status" value="1"/>
</dbReference>
<dbReference type="InterPro" id="IPR002305">
    <property type="entry name" value="aa-tRNA-synth_Ic"/>
</dbReference>
<dbReference type="NCBIfam" id="TIGR00234">
    <property type="entry name" value="tyrS"/>
    <property type="match status" value="1"/>
</dbReference>
<organism evidence="11 12">
    <name type="scientific">Heterodermia speciosa</name>
    <dbReference type="NCBI Taxonomy" id="116794"/>
    <lineage>
        <taxon>Eukaryota</taxon>
        <taxon>Fungi</taxon>
        <taxon>Dikarya</taxon>
        <taxon>Ascomycota</taxon>
        <taxon>Pezizomycotina</taxon>
        <taxon>Lecanoromycetes</taxon>
        <taxon>OSLEUM clade</taxon>
        <taxon>Lecanoromycetidae</taxon>
        <taxon>Caliciales</taxon>
        <taxon>Physciaceae</taxon>
        <taxon>Heterodermia</taxon>
    </lineage>
</organism>
<evidence type="ECO:0000256" key="2">
    <source>
        <dbReference type="ARBA" id="ARBA00022598"/>
    </source>
</evidence>
<sequence>MLDILESRGYVGQIAGSRDALDALMTGKRVGVYAGFDPTARSLHVGHLIPLMVLFWMYIHGFHSVSILGGATSKLGDPTGRTTAREQLSMADHQTNMASMHFQLKKLWMKAELHARGYGYAHEWTWHRAVTNNNTWLNNVTVLEMLRLLGRGIRMGPMLGKDTVRSRMESGDGMSLSEFIYPIFQSWDWWHLYHTNDVVIQVGGSDQFGNITAGIDAINYINKTHHDPKKRKENTGPLDTPIGFTTPLLTTASGEKFGKSAGNAVWLDQESTSTFDFYQFFVRTADADVERYLKLFTLMPLADIQTLMSEHQADASQRIAQHKLAYEVMCLVHSKAEAKEAQKQHAQLFTRNRKPQQVSISKSSNDSPENSKSSNDSPENSKPEVLSNALNKRAPITTAFNSPSLNITLPASLVVDQPISRVLYSAGLVGSRSEGHRLCAQDGAYVGSRPADGGTMGDSLEFTPCKNWLPRTTTKYIIDGKILILRVGKWKMKIVHLVSDQEFDAGGLTAPGWPIEEKSEDSRGKAKEVEDDASSVH</sequence>
<reference evidence="11" key="1">
    <citation type="submission" date="2021-03" db="EMBL/GenBank/DDBJ databases">
        <authorList>
            <person name="Tagirdzhanova G."/>
        </authorList>
    </citation>
    <scope>NUCLEOTIDE SEQUENCE</scope>
</reference>
<dbReference type="EC" id="6.1.1.1" evidence="8"/>
<dbReference type="InterPro" id="IPR002307">
    <property type="entry name" value="Tyr-tRNA-ligase"/>
</dbReference>
<evidence type="ECO:0000256" key="8">
    <source>
        <dbReference type="RuleBase" id="RU361234"/>
    </source>
</evidence>
<dbReference type="InterPro" id="IPR024088">
    <property type="entry name" value="Tyr-tRNA-ligase_bac-type"/>
</dbReference>
<feature type="domain" description="Tyrosyl-tRNA synthetase C-terminal" evidence="10">
    <location>
        <begin position="398"/>
        <end position="514"/>
    </location>
</feature>
<keyword evidence="3 8" id="KW-0547">Nucleotide-binding</keyword>
<name>A0A8H3ENI9_9LECA</name>
<dbReference type="Gene3D" id="1.10.240.10">
    <property type="entry name" value="Tyrosyl-Transfer RNA Synthetase"/>
    <property type="match status" value="1"/>
</dbReference>
<dbReference type="FunFam" id="3.40.50.620:FF:000227">
    <property type="entry name" value="Tyrosine--tRNA ligase"/>
    <property type="match status" value="1"/>
</dbReference>
<evidence type="ECO:0000256" key="7">
    <source>
        <dbReference type="ARBA" id="ARBA00048248"/>
    </source>
</evidence>
<dbReference type="InterPro" id="IPR032005">
    <property type="entry name" value="TyrRSs_C"/>
</dbReference>
<dbReference type="Gene3D" id="3.40.50.620">
    <property type="entry name" value="HUPs"/>
    <property type="match status" value="1"/>
</dbReference>
<keyword evidence="12" id="KW-1185">Reference proteome</keyword>
<keyword evidence="4 8" id="KW-0067">ATP-binding</keyword>
<dbReference type="Pfam" id="PF00579">
    <property type="entry name" value="tRNA-synt_1b"/>
    <property type="match status" value="1"/>
</dbReference>
<dbReference type="GO" id="GO:0005739">
    <property type="term" value="C:mitochondrion"/>
    <property type="evidence" value="ECO:0007669"/>
    <property type="project" value="TreeGrafter"/>
</dbReference>
<proteinExistence type="inferred from homology"/>
<comment type="caution">
    <text evidence="11">The sequence shown here is derived from an EMBL/GenBank/DDBJ whole genome shotgun (WGS) entry which is preliminary data.</text>
</comment>
<dbReference type="OrthoDB" id="337870at2759"/>
<dbReference type="Proteomes" id="UP000664521">
    <property type="component" value="Unassembled WGS sequence"/>
</dbReference>
<dbReference type="GO" id="GO:0005829">
    <property type="term" value="C:cytosol"/>
    <property type="evidence" value="ECO:0007669"/>
    <property type="project" value="TreeGrafter"/>
</dbReference>
<evidence type="ECO:0000256" key="4">
    <source>
        <dbReference type="ARBA" id="ARBA00022840"/>
    </source>
</evidence>
<dbReference type="GO" id="GO:0003723">
    <property type="term" value="F:RNA binding"/>
    <property type="evidence" value="ECO:0007669"/>
    <property type="project" value="InterPro"/>
</dbReference>
<dbReference type="AlphaFoldDB" id="A0A8H3ENI9"/>
<dbReference type="InterPro" id="IPR014729">
    <property type="entry name" value="Rossmann-like_a/b/a_fold"/>
</dbReference>